<organism evidence="1 2">
    <name type="scientific">Mycena pura</name>
    <dbReference type="NCBI Taxonomy" id="153505"/>
    <lineage>
        <taxon>Eukaryota</taxon>
        <taxon>Fungi</taxon>
        <taxon>Dikarya</taxon>
        <taxon>Basidiomycota</taxon>
        <taxon>Agaricomycotina</taxon>
        <taxon>Agaricomycetes</taxon>
        <taxon>Agaricomycetidae</taxon>
        <taxon>Agaricales</taxon>
        <taxon>Marasmiineae</taxon>
        <taxon>Mycenaceae</taxon>
        <taxon>Mycena</taxon>
    </lineage>
</organism>
<reference evidence="1" key="1">
    <citation type="submission" date="2023-03" db="EMBL/GenBank/DDBJ databases">
        <title>Massive genome expansion in bonnet fungi (Mycena s.s.) driven by repeated elements and novel gene families across ecological guilds.</title>
        <authorList>
            <consortium name="Lawrence Berkeley National Laboratory"/>
            <person name="Harder C.B."/>
            <person name="Miyauchi S."/>
            <person name="Viragh M."/>
            <person name="Kuo A."/>
            <person name="Thoen E."/>
            <person name="Andreopoulos B."/>
            <person name="Lu D."/>
            <person name="Skrede I."/>
            <person name="Drula E."/>
            <person name="Henrissat B."/>
            <person name="Morin E."/>
            <person name="Kohler A."/>
            <person name="Barry K."/>
            <person name="LaButti K."/>
            <person name="Morin E."/>
            <person name="Salamov A."/>
            <person name="Lipzen A."/>
            <person name="Mereny Z."/>
            <person name="Hegedus B."/>
            <person name="Baldrian P."/>
            <person name="Stursova M."/>
            <person name="Weitz H."/>
            <person name="Taylor A."/>
            <person name="Grigoriev I.V."/>
            <person name="Nagy L.G."/>
            <person name="Martin F."/>
            <person name="Kauserud H."/>
        </authorList>
    </citation>
    <scope>NUCLEOTIDE SEQUENCE</scope>
    <source>
        <strain evidence="1">9144</strain>
    </source>
</reference>
<protein>
    <submittedName>
        <fullName evidence="1">Uncharacterized protein</fullName>
    </submittedName>
</protein>
<accession>A0AAD6VLZ8</accession>
<dbReference type="Proteomes" id="UP001219525">
    <property type="component" value="Unassembled WGS sequence"/>
</dbReference>
<name>A0AAD6VLZ8_9AGAR</name>
<evidence type="ECO:0000313" key="1">
    <source>
        <dbReference type="EMBL" id="KAJ7217034.1"/>
    </source>
</evidence>
<evidence type="ECO:0000313" key="2">
    <source>
        <dbReference type="Proteomes" id="UP001219525"/>
    </source>
</evidence>
<dbReference type="EMBL" id="JARJCW010000014">
    <property type="protein sequence ID" value="KAJ7217034.1"/>
    <property type="molecule type" value="Genomic_DNA"/>
</dbReference>
<gene>
    <name evidence="1" type="ORF">GGX14DRAFT_390868</name>
</gene>
<comment type="caution">
    <text evidence="1">The sequence shown here is derived from an EMBL/GenBank/DDBJ whole genome shotgun (WGS) entry which is preliminary data.</text>
</comment>
<dbReference type="AlphaFoldDB" id="A0AAD6VLZ8"/>
<sequence length="173" mass="19307">MWRAAQALEYHPPKHPTARLGCIQHAAVPSHRHSAAGRPLDVGPAAMALQRFGAATLLNDRHCSTKHADALLQRRRPIISSFFSLLLLPEVNWKVGQKPCKPKKYFPHSLALLFGSKVANPVSKPSQKQFTREALMMELLAVAESDESRTMGHSVGWRMPMKRSYFLCGAFPL</sequence>
<keyword evidence="2" id="KW-1185">Reference proteome</keyword>
<proteinExistence type="predicted"/>